<evidence type="ECO:0000313" key="2">
    <source>
        <dbReference type="Proteomes" id="UP000324800"/>
    </source>
</evidence>
<dbReference type="EMBL" id="SNRW01015329">
    <property type="protein sequence ID" value="KAA6370492.1"/>
    <property type="molecule type" value="Genomic_DNA"/>
</dbReference>
<comment type="caution">
    <text evidence="1">The sequence shown here is derived from an EMBL/GenBank/DDBJ whole genome shotgun (WGS) entry which is preliminary data.</text>
</comment>
<gene>
    <name evidence="1" type="ORF">EZS28_033981</name>
</gene>
<organism evidence="1 2">
    <name type="scientific">Streblomastix strix</name>
    <dbReference type="NCBI Taxonomy" id="222440"/>
    <lineage>
        <taxon>Eukaryota</taxon>
        <taxon>Metamonada</taxon>
        <taxon>Preaxostyla</taxon>
        <taxon>Oxymonadida</taxon>
        <taxon>Streblomastigidae</taxon>
        <taxon>Streblomastix</taxon>
    </lineage>
</organism>
<evidence type="ECO:0000313" key="1">
    <source>
        <dbReference type="EMBL" id="KAA6370492.1"/>
    </source>
</evidence>
<dbReference type="Proteomes" id="UP000324800">
    <property type="component" value="Unassembled WGS sequence"/>
</dbReference>
<dbReference type="AlphaFoldDB" id="A0A5J4UKG4"/>
<reference evidence="1 2" key="1">
    <citation type="submission" date="2019-03" db="EMBL/GenBank/DDBJ databases">
        <title>Single cell metagenomics reveals metabolic interactions within the superorganism composed of flagellate Streblomastix strix and complex community of Bacteroidetes bacteria on its surface.</title>
        <authorList>
            <person name="Treitli S.C."/>
            <person name="Kolisko M."/>
            <person name="Husnik F."/>
            <person name="Keeling P."/>
            <person name="Hampl V."/>
        </authorList>
    </citation>
    <scope>NUCLEOTIDE SEQUENCE [LARGE SCALE GENOMIC DNA]</scope>
    <source>
        <strain evidence="1">ST1C</strain>
    </source>
</reference>
<name>A0A5J4UKG4_9EUKA</name>
<accession>A0A5J4UKG4</accession>
<sequence>MEVTQNGKYQDCKGSSEDINGDKFPEFVVRDGRGFIQSADGLRIIIPIMRERVTKYFSENPTKQDRAGQSYKVWKEEDKPADGYRHYRQFHFMRLPFVK</sequence>
<protein>
    <submittedName>
        <fullName evidence="1">Uncharacterized protein</fullName>
    </submittedName>
</protein>
<proteinExistence type="predicted"/>